<name>U6N4V2_9EIME</name>
<feature type="compositionally biased region" description="Polar residues" evidence="1">
    <location>
        <begin position="974"/>
        <end position="984"/>
    </location>
</feature>
<dbReference type="Gene3D" id="3.90.190.10">
    <property type="entry name" value="Protein tyrosine phosphatase superfamily"/>
    <property type="match status" value="1"/>
</dbReference>
<feature type="region of interest" description="Disordered" evidence="1">
    <location>
        <begin position="2168"/>
        <end position="2285"/>
    </location>
</feature>
<feature type="compositionally biased region" description="Polar residues" evidence="1">
    <location>
        <begin position="2933"/>
        <end position="2943"/>
    </location>
</feature>
<feature type="region of interest" description="Disordered" evidence="1">
    <location>
        <begin position="1677"/>
        <end position="1702"/>
    </location>
</feature>
<feature type="compositionally biased region" description="Polar residues" evidence="1">
    <location>
        <begin position="2862"/>
        <end position="2872"/>
    </location>
</feature>
<keyword evidence="4" id="KW-1185">Reference proteome</keyword>
<feature type="compositionally biased region" description="Basic and acidic residues" evidence="1">
    <location>
        <begin position="1619"/>
        <end position="1631"/>
    </location>
</feature>
<feature type="compositionally biased region" description="Polar residues" evidence="1">
    <location>
        <begin position="1420"/>
        <end position="1430"/>
    </location>
</feature>
<feature type="compositionally biased region" description="Low complexity" evidence="1">
    <location>
        <begin position="218"/>
        <end position="236"/>
    </location>
</feature>
<feature type="compositionally biased region" description="Pro residues" evidence="1">
    <location>
        <begin position="2224"/>
        <end position="2234"/>
    </location>
</feature>
<gene>
    <name evidence="3" type="ORF">ENH_00061730</name>
</gene>
<dbReference type="OrthoDB" id="1668162at2759"/>
<dbReference type="InterPro" id="IPR029021">
    <property type="entry name" value="Prot-tyrosine_phosphatase-like"/>
</dbReference>
<dbReference type="Gene3D" id="1.20.58.2220">
    <property type="entry name" value="Formin, FH2 domain"/>
    <property type="match status" value="1"/>
</dbReference>
<dbReference type="InterPro" id="IPR051425">
    <property type="entry name" value="Formin_Homology"/>
</dbReference>
<feature type="region of interest" description="Disordered" evidence="1">
    <location>
        <begin position="894"/>
        <end position="995"/>
    </location>
</feature>
<feature type="compositionally biased region" description="Polar residues" evidence="1">
    <location>
        <begin position="894"/>
        <end position="905"/>
    </location>
</feature>
<feature type="compositionally biased region" description="Polar residues" evidence="1">
    <location>
        <begin position="203"/>
        <end position="217"/>
    </location>
</feature>
<evidence type="ECO:0000259" key="2">
    <source>
        <dbReference type="PROSITE" id="PS51444"/>
    </source>
</evidence>
<dbReference type="Proteomes" id="UP000030754">
    <property type="component" value="Unassembled WGS sequence"/>
</dbReference>
<feature type="compositionally biased region" description="Basic and acidic residues" evidence="1">
    <location>
        <begin position="3138"/>
        <end position="3152"/>
    </location>
</feature>
<feature type="compositionally biased region" description="Polar residues" evidence="1">
    <location>
        <begin position="915"/>
        <end position="925"/>
    </location>
</feature>
<dbReference type="SUPFAM" id="SSF101447">
    <property type="entry name" value="Formin homology 2 domain (FH2 domain)"/>
    <property type="match status" value="1"/>
</dbReference>
<dbReference type="EMBL" id="HG725630">
    <property type="protein sequence ID" value="CDJ68965.1"/>
    <property type="molecule type" value="Genomic_DNA"/>
</dbReference>
<dbReference type="InterPro" id="IPR042201">
    <property type="entry name" value="FH2_Formin_sf"/>
</dbReference>
<dbReference type="Pfam" id="PF02181">
    <property type="entry name" value="FH2"/>
    <property type="match status" value="2"/>
</dbReference>
<feature type="compositionally biased region" description="Polar residues" evidence="1">
    <location>
        <begin position="51"/>
        <end position="70"/>
    </location>
</feature>
<organism evidence="3 4">
    <name type="scientific">Eimeria necatrix</name>
    <dbReference type="NCBI Taxonomy" id="51315"/>
    <lineage>
        <taxon>Eukaryota</taxon>
        <taxon>Sar</taxon>
        <taxon>Alveolata</taxon>
        <taxon>Apicomplexa</taxon>
        <taxon>Conoidasida</taxon>
        <taxon>Coccidia</taxon>
        <taxon>Eucoccidiorida</taxon>
        <taxon>Eimeriorina</taxon>
        <taxon>Eimeriidae</taxon>
        <taxon>Eimeria</taxon>
    </lineage>
</organism>
<feature type="domain" description="FH2" evidence="2">
    <location>
        <begin position="2282"/>
        <end position="2758"/>
    </location>
</feature>
<feature type="compositionally biased region" description="Pro residues" evidence="1">
    <location>
        <begin position="2255"/>
        <end position="2272"/>
    </location>
</feature>
<dbReference type="InterPro" id="IPR015425">
    <property type="entry name" value="FH2_Formin"/>
</dbReference>
<feature type="region of interest" description="Disordered" evidence="1">
    <location>
        <begin position="2422"/>
        <end position="2448"/>
    </location>
</feature>
<feature type="compositionally biased region" description="Low complexity" evidence="1">
    <location>
        <begin position="1677"/>
        <end position="1687"/>
    </location>
</feature>
<sequence length="3152" mass="330926">MGGSDEAVGPKCAPEPPRGQQQRQQQALLHANSASSPFGESYGYPVPLLSPRTQLPQLQEFHSNQEPVQQQHHKEQLYGTPEISKALAGDVQQQLLLQSRLPRQGSLIPANVTSTSCALEEKQSALWLSAAAPSAVLSGTPKHADAAVGDAVAPAKPASGQTATESSVPAYYENTVSERCRLAADRFLVAGAAATDELRRSDSPASTPKTPSGQLQHATATGTAAQATAATTATDTEGPPVVTVCTQVREQPVTVASQGQREPPLSVTDASAAEWKTPVRMFMQTLQKQATYPQHLQQLPQLQQPLCRPSLPVPAAPPPQICLIGPRLLAMRSPWGLSTSAVLQRNGINELLLYLSVLQSLLLPARWGGLMPLGAADCLAAAAALPAAAAAAAAVEGLARAAAAAEASFSSLPSQLPQQLLLSLPRRFLQQVPTATDGSSGLTQLNGLYRHLRTAIQKQQQQGPIWGEECSLVAQAAAAATAASESAAELGIEGEEAAAWPAVAAAIAAVEATAAAAAAAASAAAAPALLVSAATAAKENVSPATGGEAGEGTAEAAVTAGGAVTVVAGEGNSFDSKRRESLRQLGRLLTSPPVIVVFDIYSRGGNRRTYSSISTASRTAGSNKLQSSCPTGDLPRTRQSSPIASSNRSSVSSSLTAEFGEAFGWQILEFSLTEVGAPPLQVLVDFCSSLRFWLQLDRHLNLALVNVHPKSGCGALLLLACAAMACSSSTGTTGWGTQHQLLKMLGNASVAAQECAYPADNLRIGSCGSVSGSNPNSNNSNSYQRGGGVLHWKSADRWPPSCLRYLSYFETLLRQHSGRASRDEPAARRLPASGVGARAVRLKNLLIDHFAAPAALIAVEVYELATCCCCCSGCCKKDDTAEPCGVLMRHLAKTPTTASGASSNPLPLVYPPRQLCSSNTGNSGTESEEFVSPQRAHPLPSARTQQQRSQQQQQEHDGGGRSQRKGLAGYLLKQRTTGRSQQQPEGPKNEEAQSHPYLRALRQQARLLTDCSVSAATAAAVIEAASSPDDVPLLLDPGGPLGHLGACCDAYVSLPVSAPCLNSGNVCSCPPVTSTSHIPWNRSSTAAAAAAVAGSMDGCPLEGSSPTEGSSVADWLGSPIAGEAAEFSSEGEAPLTAEELLAAVQHRQQQQHLQQRRLQQQHQRELHSHFALQACAHDYQLMAADVLPDGSASAVFDFAHARDGSARQLVLSGDVLIAIRQLAPKHHLRGDTLQAETGDPEGQRKMHPHGRHYQQQHQQQQIYALYALHTGFLSLDQSVVELSAQDLDSPAPLPQRLRVSLIFEHMEDAHKYGSTCNSPVNSSSSCKGSNSLSSACRGSDCFPGCTYCPPPSHFGGTASASEHSLSAAGVGDIPSVEKNLSGNMCSGNSSSNVFSPSGKSPPSKSIVSGIVSTLLRWQQPRENASSGPDPQSQHQFSQQQEFRASRRFSTCSSVSITEGAQLASSEAAAAAGAAPAPASGETAVTSQRHLHITKRPTASRRDFVARHRLQLDPRLLRMLVEASGCSSDSCAVALKLCSNEFSMALSLLSYSFAAAGSGASAALHATRMLQHALPPPWLQQQNLLHRQVSQYLQLRRQEQKQRKQELLRIESVSSLTISESRRPQEQQKEQQRPQTPCTAAVTKGGEDLEENCRGGVSVGSAATAAASTVTQQQWVMHRQQSMQQQQQVPAPRPSRIAPVPLRPGQNRRLISVTSPTAACVAVATAQQQSFNLAKPSVPRIFPGAPVCSRRVVPVLVSSSSEDLPSSTPMVAMVDLRQAAQENPRNSQQQHVEEECVQQRQIYEEMPTVHDDLPVPSTAKNVETALPLATAAAVQTAAASPHTVSCVEAAGPQGGWVEAKADTLVFSSVLQSLNHPISPPPVPAAAAAPGTNPSVVDAPPDTSFGPAGVLTAADASQHKEAKVDAAGAPGDSVVIEASAGLLNCESESGVPTATLAVTVCPSADQNVANHDSGIPITCSTVVSTRTVDRNQQLGAAVAETGGACGGSTVQLQSGINGANASCEQSELLQQQQQQHNGFEPGPTQEKLKMESRDVKAAVSVEPVETAAGAALSGAAVGQPTAVVPAAAASPLSGTRLPSGQVLALRLPDGRLLHVSLPPDAALDAACGATVAVSPAAATGHLTAEAATAAATIIPVTVAPSLQAPAASKGLLKAKPPGPPPKGIRPPPNSVPKAEMGTETARSREPAQAVGADKAVLPAPKAKAPGKPPAGRPPPSARTGPVGTPASATSSVTTKAPGPPPKGPPAGRRPPPPKAATAAAMQKKAAAEAALPLGRRIHWKALPGDKIHGTVFSEMPALGPLGPSALVDGAALSRLFSRTQPAAAAAAPTRRGTKKPEVQQIKIISSKRAQNVAIVLARLSLTTKEAAARLEKLDSSGLSLELLDRLEQVCPLPEEMEGFRSYLEQRDQQQKEQQEQSAKVPEGEDTASSCPLRDVEAAMLPLVRLAAVTSRIRIVRFDILAPKTIKELDDALDLVDNAAEQGRNSRKFRVLLQAVLQWGNYVNHGVRLAAAVDGGKHKGTAGENDLEAAAAASMECLPTRGFALTSLLKLMEFRSTVDTRLSSLHYILVNLMASLPDLKLEELPQEMPLVEEAARLSDEALDAAAALLHRETQFLLQQIQQARPHGAPWGPSELERLRRLHGEAALGLERIRQRYAASKETVTELARFYGEEPQRPSAAAAAAAAAVTAATGGGWGGIMQAAPFSTLAAILVTFKQTLKDIQQHPKRYAVLLATNSGNNSSSCSGSNSRSLRETAATAGASLVANDSSALANACGDDGTRILETAVTASAAKAGGSSPLQAPLARKCSGPATAACGTPKAVRKQGMSCFSSTVQRGQHFPRRSASCSSLETFQRTGHKQQQQERQVQKQQREQLAVPGEQSDRSVVQQAHQHEMPVTVRLPDSAPPNGCREAASTGANSSNSIQGTDVKRRALTASSKLTERSNRASLHVLLDEPSFPALDLAASINKALFVQELHMEEEERATEPAAAASAAAAAAVNEEPAKDSPPVSNEPQSPSGSSGIRLLLEQPKKNSQRQQLGTQFVVGGRFFPPRVVPRQLQQSQRQQQQQPREHVPATAPHMRRPVLRPRLPPPAVVPGRHSARFQCAAWGILKGTGHQRAQGKEAEEQQQKHQPQ</sequence>
<dbReference type="RefSeq" id="XP_013437432.1">
    <property type="nucleotide sequence ID" value="XM_013581978.1"/>
</dbReference>
<feature type="region of interest" description="Disordered" evidence="1">
    <location>
        <begin position="3132"/>
        <end position="3152"/>
    </location>
</feature>
<feature type="compositionally biased region" description="Basic and acidic residues" evidence="1">
    <location>
        <begin position="2422"/>
        <end position="2432"/>
    </location>
</feature>
<dbReference type="GeneID" id="25476313"/>
<proteinExistence type="predicted"/>
<reference evidence="3" key="1">
    <citation type="submission" date="2013-10" db="EMBL/GenBank/DDBJ databases">
        <title>Genomic analysis of the causative agents of coccidiosis in chickens.</title>
        <authorList>
            <person name="Reid A.J."/>
            <person name="Blake D."/>
            <person name="Billington K."/>
            <person name="Browne H."/>
            <person name="Dunn M."/>
            <person name="Hung S."/>
            <person name="Kawahara F."/>
            <person name="Miranda-Saavedra D."/>
            <person name="Mourier T."/>
            <person name="Nagra H."/>
            <person name="Otto T.D."/>
            <person name="Rawlings N."/>
            <person name="Sanchez A."/>
            <person name="Sanders M."/>
            <person name="Subramaniam C."/>
            <person name="Tay Y."/>
            <person name="Dear P."/>
            <person name="Doerig C."/>
            <person name="Gruber A."/>
            <person name="Parkinson J."/>
            <person name="Shirley M."/>
            <person name="Wan K.L."/>
            <person name="Berriman M."/>
            <person name="Tomley F."/>
            <person name="Pain A."/>
        </authorList>
    </citation>
    <scope>NUCLEOTIDE SEQUENCE [LARGE SCALE GENOMIC DNA]</scope>
    <source>
        <strain evidence="3">Houghton</strain>
    </source>
</reference>
<feature type="region of interest" description="Disordered" evidence="1">
    <location>
        <begin position="3073"/>
        <end position="3115"/>
    </location>
</feature>
<feature type="region of interest" description="Disordered" evidence="1">
    <location>
        <begin position="1"/>
        <end position="75"/>
    </location>
</feature>
<feature type="region of interest" description="Disordered" evidence="1">
    <location>
        <begin position="612"/>
        <end position="648"/>
    </location>
</feature>
<protein>
    <recommendedName>
        <fullName evidence="2">FH2 domain-containing protein</fullName>
    </recommendedName>
</protein>
<feature type="compositionally biased region" description="Polar residues" evidence="1">
    <location>
        <begin position="3026"/>
        <end position="3038"/>
    </location>
</feature>
<feature type="compositionally biased region" description="Low complexity" evidence="1">
    <location>
        <begin position="1431"/>
        <end position="1440"/>
    </location>
</feature>
<dbReference type="PANTHER" id="PTHR45725">
    <property type="entry name" value="FORMIN HOMOLOGY 2 FAMILY MEMBER"/>
    <property type="match status" value="1"/>
</dbReference>
<dbReference type="SMART" id="SM00498">
    <property type="entry name" value="FH2"/>
    <property type="match status" value="1"/>
</dbReference>
<feature type="region of interest" description="Disordered" evidence="1">
    <location>
        <begin position="2025"/>
        <end position="2050"/>
    </location>
</feature>
<reference evidence="3" key="2">
    <citation type="submission" date="2013-10" db="EMBL/GenBank/DDBJ databases">
        <authorList>
            <person name="Aslett M."/>
        </authorList>
    </citation>
    <scope>NUCLEOTIDE SEQUENCE [LARGE SCALE GENOMIC DNA]</scope>
    <source>
        <strain evidence="3">Houghton</strain>
    </source>
</reference>
<feature type="region of interest" description="Disordered" evidence="1">
    <location>
        <begin position="2857"/>
        <end position="2947"/>
    </location>
</feature>
<feature type="compositionally biased region" description="Pro residues" evidence="1">
    <location>
        <begin position="2174"/>
        <end position="2188"/>
    </location>
</feature>
<dbReference type="VEuPathDB" id="ToxoDB:ENH_00061730"/>
<dbReference type="PROSITE" id="PS51444">
    <property type="entry name" value="FH2"/>
    <property type="match status" value="1"/>
</dbReference>
<evidence type="ECO:0000313" key="3">
    <source>
        <dbReference type="EMBL" id="CDJ68965.1"/>
    </source>
</evidence>
<feature type="region of interest" description="Disordered" evidence="1">
    <location>
        <begin position="1617"/>
        <end position="1648"/>
    </location>
</feature>
<feature type="region of interest" description="Disordered" evidence="1">
    <location>
        <begin position="195"/>
        <end position="239"/>
    </location>
</feature>
<accession>U6N4V2</accession>
<evidence type="ECO:0000256" key="1">
    <source>
        <dbReference type="SAM" id="MobiDB-lite"/>
    </source>
</evidence>
<evidence type="ECO:0000313" key="4">
    <source>
        <dbReference type="Proteomes" id="UP000030754"/>
    </source>
</evidence>
<dbReference type="PANTHER" id="PTHR45725:SF1">
    <property type="entry name" value="DISHEVELLED ASSOCIATED ACTIVATOR OF MORPHOGENESIS, ISOFORM D"/>
    <property type="match status" value="1"/>
</dbReference>
<feature type="region of interest" description="Disordered" evidence="1">
    <location>
        <begin position="1420"/>
        <end position="1441"/>
    </location>
</feature>
<feature type="compositionally biased region" description="Low complexity" evidence="1">
    <location>
        <begin position="2273"/>
        <end position="2285"/>
    </location>
</feature>
<feature type="compositionally biased region" description="Low complexity" evidence="1">
    <location>
        <begin position="3073"/>
        <end position="3086"/>
    </location>
</feature>
<feature type="region of interest" description="Disordered" evidence="1">
    <location>
        <begin position="2999"/>
        <end position="3040"/>
    </location>
</feature>
<feature type="compositionally biased region" description="Polar residues" evidence="1">
    <location>
        <begin position="612"/>
        <end position="630"/>
    </location>
</feature>
<feature type="compositionally biased region" description="Low complexity" evidence="1">
    <location>
        <begin position="3003"/>
        <end position="3018"/>
    </location>
</feature>